<evidence type="ECO:0000313" key="3">
    <source>
        <dbReference type="EMBL" id="KAJ3116613.1"/>
    </source>
</evidence>
<organism evidence="3 4">
    <name type="scientific">Physocladia obscura</name>
    <dbReference type="NCBI Taxonomy" id="109957"/>
    <lineage>
        <taxon>Eukaryota</taxon>
        <taxon>Fungi</taxon>
        <taxon>Fungi incertae sedis</taxon>
        <taxon>Chytridiomycota</taxon>
        <taxon>Chytridiomycota incertae sedis</taxon>
        <taxon>Chytridiomycetes</taxon>
        <taxon>Chytridiales</taxon>
        <taxon>Chytriomycetaceae</taxon>
        <taxon>Physocladia</taxon>
    </lineage>
</organism>
<dbReference type="GO" id="GO:0016491">
    <property type="term" value="F:oxidoreductase activity"/>
    <property type="evidence" value="ECO:0007669"/>
    <property type="project" value="UniProtKB-KW"/>
</dbReference>
<dbReference type="PANTHER" id="PTHR11972">
    <property type="entry name" value="NADPH OXIDASE"/>
    <property type="match status" value="1"/>
</dbReference>
<dbReference type="SUPFAM" id="SSF52343">
    <property type="entry name" value="Ferredoxin reductase-like, C-terminal NADP-linked domain"/>
    <property type="match status" value="1"/>
</dbReference>
<dbReference type="InterPro" id="IPR050369">
    <property type="entry name" value="RBOH/FRE"/>
</dbReference>
<dbReference type="Proteomes" id="UP001211907">
    <property type="component" value="Unassembled WGS sequence"/>
</dbReference>
<evidence type="ECO:0000313" key="4">
    <source>
        <dbReference type="Proteomes" id="UP001211907"/>
    </source>
</evidence>
<keyword evidence="4" id="KW-1185">Reference proteome</keyword>
<name>A0AAD5XBD3_9FUNG</name>
<feature type="domain" description="FAD-binding 8" evidence="2">
    <location>
        <begin position="11"/>
        <end position="107"/>
    </location>
</feature>
<evidence type="ECO:0000256" key="1">
    <source>
        <dbReference type="ARBA" id="ARBA00023002"/>
    </source>
</evidence>
<accession>A0AAD5XBD3</accession>
<feature type="non-terminal residue" evidence="3">
    <location>
        <position position="1"/>
    </location>
</feature>
<protein>
    <recommendedName>
        <fullName evidence="2">FAD-binding 8 domain-containing protein</fullName>
    </recommendedName>
</protein>
<proteinExistence type="predicted"/>
<keyword evidence="1" id="KW-0560">Oxidoreductase</keyword>
<dbReference type="Pfam" id="PF08022">
    <property type="entry name" value="FAD_binding_8"/>
    <property type="match status" value="1"/>
</dbReference>
<dbReference type="EMBL" id="JADGJH010001218">
    <property type="protein sequence ID" value="KAJ3116613.1"/>
    <property type="molecule type" value="Genomic_DNA"/>
</dbReference>
<reference evidence="3" key="1">
    <citation type="submission" date="2020-05" db="EMBL/GenBank/DDBJ databases">
        <title>Phylogenomic resolution of chytrid fungi.</title>
        <authorList>
            <person name="Stajich J.E."/>
            <person name="Amses K."/>
            <person name="Simmons R."/>
            <person name="Seto K."/>
            <person name="Myers J."/>
            <person name="Bonds A."/>
            <person name="Quandt C.A."/>
            <person name="Barry K."/>
            <person name="Liu P."/>
            <person name="Grigoriev I."/>
            <person name="Longcore J.E."/>
            <person name="James T.Y."/>
        </authorList>
    </citation>
    <scope>NUCLEOTIDE SEQUENCE</scope>
    <source>
        <strain evidence="3">JEL0513</strain>
    </source>
</reference>
<sequence>ITPDSVISVIYEQCGYITVTVATKKARNAQSGQFMRVNIPSVSQTEFHPWSIVRSTDTSMTFMFSAGINKCEWSAQVGRKLESLGKTGYGTHAKEKIVVNLQGPYGKKIGITSKKHDIALFYVGGTGVAASVQAIDSVLARNDADTEEGKTKVVLVWSARRNHIADISILQPWRGISKDMLELELVETSGNSTANVKEENALLMSNARADLMASLKRLISSEAYSINLSIGVFICGPGGFTKAALTNVSEFSAENPGIQVVVEVESFDL</sequence>
<dbReference type="AlphaFoldDB" id="A0AAD5XBD3"/>
<comment type="caution">
    <text evidence="3">The sequence shown here is derived from an EMBL/GenBank/DDBJ whole genome shotgun (WGS) entry which is preliminary data.</text>
</comment>
<dbReference type="InterPro" id="IPR013112">
    <property type="entry name" value="FAD-bd_8"/>
</dbReference>
<evidence type="ECO:0000259" key="2">
    <source>
        <dbReference type="Pfam" id="PF08022"/>
    </source>
</evidence>
<dbReference type="Gene3D" id="3.40.50.80">
    <property type="entry name" value="Nucleotide-binding domain of ferredoxin-NADP reductase (FNR) module"/>
    <property type="match status" value="1"/>
</dbReference>
<gene>
    <name evidence="3" type="ORF">HK100_001017</name>
</gene>
<dbReference type="PANTHER" id="PTHR11972:SF69">
    <property type="entry name" value="FERRIC REDUCTION OXIDASE 6-RELATED"/>
    <property type="match status" value="1"/>
</dbReference>
<dbReference type="InterPro" id="IPR039261">
    <property type="entry name" value="FNR_nucleotide-bd"/>
</dbReference>
<dbReference type="GO" id="GO:0005886">
    <property type="term" value="C:plasma membrane"/>
    <property type="evidence" value="ECO:0007669"/>
    <property type="project" value="TreeGrafter"/>
</dbReference>